<dbReference type="CDD" id="cd00609">
    <property type="entry name" value="AAT_like"/>
    <property type="match status" value="1"/>
</dbReference>
<evidence type="ECO:0000259" key="6">
    <source>
        <dbReference type="PROSITE" id="PS51171"/>
    </source>
</evidence>
<dbReference type="EMBL" id="JBIMZQ010000010">
    <property type="protein sequence ID" value="KAL3668768.1"/>
    <property type="molecule type" value="Genomic_DNA"/>
</dbReference>
<dbReference type="InterPro" id="IPR004839">
    <property type="entry name" value="Aminotransferase_I/II_large"/>
</dbReference>
<dbReference type="PROSITE" id="PS00858">
    <property type="entry name" value="PREPHENATE_DEHYDR_2"/>
    <property type="match status" value="1"/>
</dbReference>
<evidence type="ECO:0000256" key="3">
    <source>
        <dbReference type="ARBA" id="ARBA00022576"/>
    </source>
</evidence>
<sequence>MAVGTSTRVAYLENGEFAGTKETATQLLSTVDKVEFSHYGSFGDAALAVKKEDVKFAVLPVETSTRGSCYETYDLLLQHSLSVVGESVSPDNSTRFWLVAKTPAEPSLKDSTCKTSLAFAFASGNTHGQLYTALGLFASSGIDLSKIESRPWSSTDPSAGKAEFIFYVDIKAHQNSAKVVEAIASLRTVCSYVRVLGCYAGGDSFVANSEKKDAELYPLNPVFEITTIAKTIAIFGKTKQLEAEGKPVYSLCVGEPDFPPPKSVLEAGVKALQTGQTKYCDMRGMAELRELITKYLHRTKGVSYDPATEIQICSGAQQALYNVILAICRPGDKVILPAPYWGNYEGIITQVKAGLILLHNKLEEDYLINPVELEKTLSANPQTKILILCNPSNPAGTLHSPAHLEKIAAVLRKPQFRHVVVISDEIYEQLVYQDEGVPERTCKNFAMIPGMHERTVLINGFSKAYAMTGLRIGYMAGPKHFIEACQLMQGQTTSCANSVGQIMAIEAMKLELASIERGEVRIAKDLQDLDLKRQYVVKRLRAMPKMRFAYPTSSFYIFMDLALYFEGKKAYPADKSEVLHNVDDFCDYLISTTGVAVGPGSDMGEPLGIRISYAAPMDTMVHAMDGLEYALNSLTFE</sequence>
<dbReference type="GO" id="GO:0008483">
    <property type="term" value="F:transaminase activity"/>
    <property type="evidence" value="ECO:0007669"/>
    <property type="project" value="UniProtKB-KW"/>
</dbReference>
<dbReference type="InterPro" id="IPR050596">
    <property type="entry name" value="AspAT/PAT-like"/>
</dbReference>
<keyword evidence="4" id="KW-0808">Transferase</keyword>
<dbReference type="Proteomes" id="UP001632037">
    <property type="component" value="Unassembled WGS sequence"/>
</dbReference>
<dbReference type="InterPro" id="IPR001086">
    <property type="entry name" value="Preph_deHydtase"/>
</dbReference>
<dbReference type="PROSITE" id="PS51671">
    <property type="entry name" value="ACT"/>
    <property type="match status" value="1"/>
</dbReference>
<dbReference type="GO" id="GO:0016836">
    <property type="term" value="F:hydro-lyase activity"/>
    <property type="evidence" value="ECO:0007669"/>
    <property type="project" value="UniProtKB-ARBA"/>
</dbReference>
<dbReference type="SUPFAM" id="SSF53383">
    <property type="entry name" value="PLP-dependent transferases"/>
    <property type="match status" value="1"/>
</dbReference>
<evidence type="ECO:0000256" key="4">
    <source>
        <dbReference type="ARBA" id="ARBA00022679"/>
    </source>
</evidence>
<dbReference type="PANTHER" id="PTHR46383">
    <property type="entry name" value="ASPARTATE AMINOTRANSFERASE"/>
    <property type="match status" value="1"/>
</dbReference>
<evidence type="ECO:0000313" key="9">
    <source>
        <dbReference type="Proteomes" id="UP001632037"/>
    </source>
</evidence>
<keyword evidence="3" id="KW-0032">Aminotransferase</keyword>
<dbReference type="InterPro" id="IPR015421">
    <property type="entry name" value="PyrdxlP-dep_Trfase_major"/>
</dbReference>
<dbReference type="InterPro" id="IPR015424">
    <property type="entry name" value="PyrdxlP-dep_Trfase"/>
</dbReference>
<keyword evidence="5" id="KW-0663">Pyridoxal phosphate</keyword>
<evidence type="ECO:0000256" key="2">
    <source>
        <dbReference type="ARBA" id="ARBA00007441"/>
    </source>
</evidence>
<proteinExistence type="inferred from homology"/>
<keyword evidence="9" id="KW-1185">Reference proteome</keyword>
<organism evidence="8 9">
    <name type="scientific">Phytophthora oleae</name>
    <dbReference type="NCBI Taxonomy" id="2107226"/>
    <lineage>
        <taxon>Eukaryota</taxon>
        <taxon>Sar</taxon>
        <taxon>Stramenopiles</taxon>
        <taxon>Oomycota</taxon>
        <taxon>Peronosporomycetes</taxon>
        <taxon>Peronosporales</taxon>
        <taxon>Peronosporaceae</taxon>
        <taxon>Phytophthora</taxon>
    </lineage>
</organism>
<comment type="cofactor">
    <cofactor evidence="1">
        <name>pyridoxal 5'-phosphate</name>
        <dbReference type="ChEBI" id="CHEBI:597326"/>
    </cofactor>
</comment>
<dbReference type="PANTHER" id="PTHR46383:SF1">
    <property type="entry name" value="ASPARTATE AMINOTRANSFERASE"/>
    <property type="match status" value="1"/>
</dbReference>
<dbReference type="InterPro" id="IPR004838">
    <property type="entry name" value="NHTrfase_class1_PyrdxlP-BS"/>
</dbReference>
<dbReference type="SUPFAM" id="SSF55021">
    <property type="entry name" value="ACT-like"/>
    <property type="match status" value="1"/>
</dbReference>
<dbReference type="Gene3D" id="3.40.640.10">
    <property type="entry name" value="Type I PLP-dependent aspartate aminotransferase-like (Major domain)"/>
    <property type="match status" value="1"/>
</dbReference>
<feature type="domain" description="ACT" evidence="7">
    <location>
        <begin position="118"/>
        <end position="197"/>
    </location>
</feature>
<dbReference type="InterPro" id="IPR018528">
    <property type="entry name" value="Preph_deHydtase_CS"/>
</dbReference>
<evidence type="ECO:0000256" key="1">
    <source>
        <dbReference type="ARBA" id="ARBA00001933"/>
    </source>
</evidence>
<dbReference type="SUPFAM" id="SSF53850">
    <property type="entry name" value="Periplasmic binding protein-like II"/>
    <property type="match status" value="1"/>
</dbReference>
<dbReference type="Gene3D" id="3.30.70.260">
    <property type="match status" value="1"/>
</dbReference>
<comment type="caution">
    <text evidence="8">The sequence shown here is derived from an EMBL/GenBank/DDBJ whole genome shotgun (WGS) entry which is preliminary data.</text>
</comment>
<evidence type="ECO:0008006" key="10">
    <source>
        <dbReference type="Google" id="ProtNLM"/>
    </source>
</evidence>
<dbReference type="InterPro" id="IPR045865">
    <property type="entry name" value="ACT-like_dom_sf"/>
</dbReference>
<accession>A0ABD3FPT1</accession>
<reference evidence="8 9" key="1">
    <citation type="submission" date="2024-09" db="EMBL/GenBank/DDBJ databases">
        <title>Genome sequencing and assembly of Phytophthora oleae, isolate VK10A, causative agent of rot of olive drupes.</title>
        <authorList>
            <person name="Conti Taguali S."/>
            <person name="Riolo M."/>
            <person name="La Spada F."/>
            <person name="Cacciola S.O."/>
            <person name="Dionisio G."/>
        </authorList>
    </citation>
    <scope>NUCLEOTIDE SEQUENCE [LARGE SCALE GENOMIC DNA]</scope>
    <source>
        <strain evidence="8 9">VK10A</strain>
    </source>
</reference>
<dbReference type="InterPro" id="IPR015422">
    <property type="entry name" value="PyrdxlP-dep_Trfase_small"/>
</dbReference>
<evidence type="ECO:0000313" key="8">
    <source>
        <dbReference type="EMBL" id="KAL3668768.1"/>
    </source>
</evidence>
<evidence type="ECO:0000256" key="5">
    <source>
        <dbReference type="ARBA" id="ARBA00022898"/>
    </source>
</evidence>
<dbReference type="PROSITE" id="PS51171">
    <property type="entry name" value="PREPHENATE_DEHYDR_3"/>
    <property type="match status" value="1"/>
</dbReference>
<name>A0ABD3FPT1_9STRA</name>
<protein>
    <recommendedName>
        <fullName evidence="10">Prephenate dehydratase domain-containing protein</fullName>
    </recommendedName>
</protein>
<dbReference type="Gene3D" id="3.90.1150.10">
    <property type="entry name" value="Aspartate Aminotransferase, domain 1"/>
    <property type="match status" value="1"/>
</dbReference>
<dbReference type="CDD" id="cd04905">
    <property type="entry name" value="ACT_CM-PDT"/>
    <property type="match status" value="1"/>
</dbReference>
<feature type="domain" description="Prephenate dehydratase" evidence="6">
    <location>
        <begin position="8"/>
        <end position="211"/>
    </location>
</feature>
<comment type="similarity">
    <text evidence="2">Belongs to the class-I pyridoxal-phosphate-dependent aminotransferase family.</text>
</comment>
<dbReference type="InterPro" id="IPR002912">
    <property type="entry name" value="ACT_dom"/>
</dbReference>
<gene>
    <name evidence="8" type="ORF">V7S43_006062</name>
</gene>
<dbReference type="Pfam" id="PF00155">
    <property type="entry name" value="Aminotran_1_2"/>
    <property type="match status" value="1"/>
</dbReference>
<dbReference type="Pfam" id="PF00800">
    <property type="entry name" value="PDT"/>
    <property type="match status" value="1"/>
</dbReference>
<dbReference type="Gene3D" id="3.40.190.10">
    <property type="entry name" value="Periplasmic binding protein-like II"/>
    <property type="match status" value="1"/>
</dbReference>
<dbReference type="PROSITE" id="PS00105">
    <property type="entry name" value="AA_TRANSFER_CLASS_1"/>
    <property type="match status" value="1"/>
</dbReference>
<dbReference type="AlphaFoldDB" id="A0ABD3FPT1"/>
<evidence type="ECO:0000259" key="7">
    <source>
        <dbReference type="PROSITE" id="PS51671"/>
    </source>
</evidence>